<dbReference type="Proteomes" id="UP000195540">
    <property type="component" value="Chromosome"/>
</dbReference>
<dbReference type="RefSeq" id="WP_087726286.1">
    <property type="nucleotide sequence ID" value="NZ_BRSY01000002.1"/>
</dbReference>
<evidence type="ECO:0000313" key="2">
    <source>
        <dbReference type="EMBL" id="ARX32867.1"/>
    </source>
</evidence>
<dbReference type="InterPro" id="IPR016181">
    <property type="entry name" value="Acyl_CoA_acyltransferase"/>
</dbReference>
<reference evidence="2 3" key="1">
    <citation type="submission" date="2017-05" db="EMBL/GenBank/DDBJ databases">
        <title>Whole genome sequencing of Proteus mirabilis AR_0155.</title>
        <authorList>
            <person name="Conlan S."/>
            <person name="Thomas P.J."/>
            <person name="Mullikin J."/>
            <person name="Frank K.M."/>
            <person name="Segre J.A."/>
        </authorList>
    </citation>
    <scope>NUCLEOTIDE SEQUENCE [LARGE SCALE GENOMIC DNA]</scope>
    <source>
        <strain evidence="2 3">AR_0155</strain>
    </source>
</reference>
<sequence>MLEIKSIEPNQVRDNCLKERIKEASSCKTTEYIAFMNGVEAGFLSLEYWASTSSACIYEIYVLPEYKEKGIGKELLTFAEKKAIQLECNYIQLIPHPLDSNTKLHKLISWYEKHGYKKDNTSNEYWIKSLF</sequence>
<feature type="domain" description="N-acetyltransferase" evidence="1">
    <location>
        <begin position="1"/>
        <end position="131"/>
    </location>
</feature>
<accession>A0AAJ1DGW3</accession>
<dbReference type="CDD" id="cd04301">
    <property type="entry name" value="NAT_SF"/>
    <property type="match status" value="1"/>
</dbReference>
<dbReference type="SUPFAM" id="SSF55729">
    <property type="entry name" value="Acyl-CoA N-acyltransferases (Nat)"/>
    <property type="match status" value="1"/>
</dbReference>
<dbReference type="AlphaFoldDB" id="A0AAJ1DGW3"/>
<dbReference type="Pfam" id="PF13508">
    <property type="entry name" value="Acetyltransf_7"/>
    <property type="match status" value="1"/>
</dbReference>
<dbReference type="EMBL" id="CP021694">
    <property type="protein sequence ID" value="ARX32867.1"/>
    <property type="molecule type" value="Genomic_DNA"/>
</dbReference>
<name>A0AAJ1DGW3_PROMI</name>
<dbReference type="GO" id="GO:0016747">
    <property type="term" value="F:acyltransferase activity, transferring groups other than amino-acyl groups"/>
    <property type="evidence" value="ECO:0007669"/>
    <property type="project" value="InterPro"/>
</dbReference>
<evidence type="ECO:0000259" key="1">
    <source>
        <dbReference type="PROSITE" id="PS51186"/>
    </source>
</evidence>
<dbReference type="PROSITE" id="PS51186">
    <property type="entry name" value="GNAT"/>
    <property type="match status" value="1"/>
</dbReference>
<protein>
    <recommendedName>
        <fullName evidence="1">N-acetyltransferase domain-containing protein</fullName>
    </recommendedName>
</protein>
<organism evidence="2 3">
    <name type="scientific">Proteus mirabilis</name>
    <dbReference type="NCBI Taxonomy" id="584"/>
    <lineage>
        <taxon>Bacteria</taxon>
        <taxon>Pseudomonadati</taxon>
        <taxon>Pseudomonadota</taxon>
        <taxon>Gammaproteobacteria</taxon>
        <taxon>Enterobacterales</taxon>
        <taxon>Morganellaceae</taxon>
        <taxon>Proteus</taxon>
    </lineage>
</organism>
<proteinExistence type="predicted"/>
<gene>
    <name evidence="2" type="ORF">AM402_01485</name>
</gene>
<dbReference type="InterPro" id="IPR000182">
    <property type="entry name" value="GNAT_dom"/>
</dbReference>
<evidence type="ECO:0000313" key="3">
    <source>
        <dbReference type="Proteomes" id="UP000195540"/>
    </source>
</evidence>
<dbReference type="Gene3D" id="3.40.630.30">
    <property type="match status" value="1"/>
</dbReference>